<dbReference type="Gene3D" id="2.40.170.20">
    <property type="entry name" value="TonB-dependent receptor, beta-barrel domain"/>
    <property type="match status" value="1"/>
</dbReference>
<dbReference type="PANTHER" id="PTHR30069:SF46">
    <property type="entry name" value="OAR PROTEIN"/>
    <property type="match status" value="1"/>
</dbReference>
<dbReference type="InterPro" id="IPR036942">
    <property type="entry name" value="Beta-barrel_TonB_sf"/>
</dbReference>
<evidence type="ECO:0000256" key="7">
    <source>
        <dbReference type="SAM" id="SignalP"/>
    </source>
</evidence>
<keyword evidence="7" id="KW-0732">Signal</keyword>
<dbReference type="Gene3D" id="2.60.40.1120">
    <property type="entry name" value="Carboxypeptidase-like, regulatory domain"/>
    <property type="match status" value="1"/>
</dbReference>
<comment type="caution">
    <text evidence="9">The sequence shown here is derived from an EMBL/GenBank/DDBJ whole genome shotgun (WGS) entry which is preliminary data.</text>
</comment>
<feature type="signal peptide" evidence="7">
    <location>
        <begin position="1"/>
        <end position="29"/>
    </location>
</feature>
<evidence type="ECO:0000256" key="1">
    <source>
        <dbReference type="ARBA" id="ARBA00004571"/>
    </source>
</evidence>
<keyword evidence="3" id="KW-1134">Transmembrane beta strand</keyword>
<evidence type="ECO:0000259" key="8">
    <source>
        <dbReference type="Pfam" id="PF25183"/>
    </source>
</evidence>
<dbReference type="PANTHER" id="PTHR30069">
    <property type="entry name" value="TONB-DEPENDENT OUTER MEMBRANE RECEPTOR"/>
    <property type="match status" value="1"/>
</dbReference>
<reference evidence="9 10" key="1">
    <citation type="submission" date="2020-08" db="EMBL/GenBank/DDBJ databases">
        <title>Genomic Encyclopedia of Type Strains, Phase IV (KMG-V): Genome sequencing to study the core and pangenomes of soil and plant-associated prokaryotes.</title>
        <authorList>
            <person name="Whitman W."/>
        </authorList>
    </citation>
    <scope>NUCLEOTIDE SEQUENCE [LARGE SCALE GENOMIC DNA]</scope>
    <source>
        <strain evidence="9 10">X5P3</strain>
    </source>
</reference>
<feature type="chain" id="PRO_5031189535" description="TonB-dependent transporter Oar-like beta-barrel domain-containing protein" evidence="7">
    <location>
        <begin position="30"/>
        <end position="1167"/>
    </location>
</feature>
<keyword evidence="2" id="KW-0813">Transport</keyword>
<dbReference type="GO" id="GO:0015344">
    <property type="term" value="F:siderophore uptake transmembrane transporter activity"/>
    <property type="evidence" value="ECO:0007669"/>
    <property type="project" value="TreeGrafter"/>
</dbReference>
<dbReference type="Proteomes" id="UP000584867">
    <property type="component" value="Unassembled WGS sequence"/>
</dbReference>
<dbReference type="InterPro" id="IPR008969">
    <property type="entry name" value="CarboxyPept-like_regulatory"/>
</dbReference>
<organism evidence="9 10">
    <name type="scientific">Granulicella mallensis</name>
    <dbReference type="NCBI Taxonomy" id="940614"/>
    <lineage>
        <taxon>Bacteria</taxon>
        <taxon>Pseudomonadati</taxon>
        <taxon>Acidobacteriota</taxon>
        <taxon>Terriglobia</taxon>
        <taxon>Terriglobales</taxon>
        <taxon>Acidobacteriaceae</taxon>
        <taxon>Granulicella</taxon>
    </lineage>
</organism>
<dbReference type="GO" id="GO:0009279">
    <property type="term" value="C:cell outer membrane"/>
    <property type="evidence" value="ECO:0007669"/>
    <property type="project" value="UniProtKB-SubCell"/>
</dbReference>
<protein>
    <recommendedName>
        <fullName evidence="8">TonB-dependent transporter Oar-like beta-barrel domain-containing protein</fullName>
    </recommendedName>
</protein>
<dbReference type="SUPFAM" id="SSF56935">
    <property type="entry name" value="Porins"/>
    <property type="match status" value="1"/>
</dbReference>
<dbReference type="AlphaFoldDB" id="A0A7W7ZSX4"/>
<dbReference type="RefSeq" id="WP_184258289.1">
    <property type="nucleotide sequence ID" value="NZ_JACHIO010000017.1"/>
</dbReference>
<comment type="subcellular location">
    <subcellularLocation>
        <location evidence="1">Cell outer membrane</location>
        <topology evidence="1">Multi-pass membrane protein</topology>
    </subcellularLocation>
</comment>
<accession>A0A7W7ZSX4</accession>
<evidence type="ECO:0000256" key="3">
    <source>
        <dbReference type="ARBA" id="ARBA00022452"/>
    </source>
</evidence>
<feature type="domain" description="TonB-dependent transporter Oar-like beta-barrel" evidence="8">
    <location>
        <begin position="249"/>
        <end position="1160"/>
    </location>
</feature>
<evidence type="ECO:0000313" key="9">
    <source>
        <dbReference type="EMBL" id="MBB5065528.1"/>
    </source>
</evidence>
<sequence>MPNQKKPARTGLFLVACMLLAGSSAYGQAVYGSLYGTVKDTSGAVIKGATVTVTDEQKGTVQTTQTNESGGWNVGHLVPDNYDVKISAPTFQSTESKDVVVHADVSQLVDVQLGIAGADQTVTVSASDTPALKTDRADVSQVIDEHAVQNLPNLDRNFTQFTLLTPGVQHSTFNISGPENPQGTTSVTTNGSSYGVQGWLLDGTDNREPVDGIIVINPTLDSVGELKVTSADYDAEFGGAVGGIVSAQTKSGGNDLHGDAFFYRHSGAQLARNPFTQSEPDPVTGQLIPGQVYGQFGGSLSGPIVKDRTFFFLDYQGTRQRLGASQLLTVPTLTARNSCVLQTAGATCDLSQYLGSQPIYFHPTGSGGPGQLFASNAIPVSVISPQGANLLKLLPAPNTNGTSITNNFAASGNGNDNADQADIRLDHQLNSKIHLFGRYDYALFGLFGSAAFGPGGGVGFGISGTTGTSEVQNQSAALGMDWAIHPTLLTDLRAGFLSYHVSENKLTAGQTPAANAGIPNLNSAPDSSGLPNITMADTISNFGNQGCNCPLLESEQVFQLANNWTKILGNHTIKFGGDIRYALNLRNASDNDRAGVLSFAAASTAAGPSDPTASSGTALGSLLFGQVAQFQRFDVYSQDAANRQKRGSFYAQDSWRPNSKLQVNYGVHWDVIFPETVNSPGNGGFADINAGGVRVAGFGGNGTNGGQRMDYTNFAGRFGFAYQVHPNTVIRGGIAQVYDDVGFFGTLFGSVLTHNLPVLNNEDEGSTSSTGQYISTLTTLPAKPPAPTIPANGIIPFSNTYSPQFRGDRIQLPEVDQWNVTVQQQFSSNFTMEIAYVGNHAERIYPGETYGFDFNAPTLPTSPAQLGDTSARRPYFNKFTGIYQGAPTICCSNGLTSAAPTANSNYNSLQTKLDKRFSNGLQFNANYTWSKAMNYANDEAFANYPQISHGRGDTNRTNVFVASGVYALPFGRDRMFASHVNRLTDYAIGGWTLSGTTTWESGRPFTPTYQECGADEDIDNNFGGPGVTSDCRPSGDAANLVRSVGALDPVTHSRQFFTPVAALTTNGASSGPFTRPAFGTFGNVGRNSLTGPSDYYADMSLIKDIPITQRVKGQFQFQAFNVFNHPELDIPNASNARCIDCSNGGVITTLEGNSSMRQLQFAARISF</sequence>
<dbReference type="Pfam" id="PF13620">
    <property type="entry name" value="CarboxypepD_reg"/>
    <property type="match status" value="1"/>
</dbReference>
<dbReference type="InterPro" id="IPR039426">
    <property type="entry name" value="TonB-dep_rcpt-like"/>
</dbReference>
<dbReference type="InterPro" id="IPR057601">
    <property type="entry name" value="Oar-like_b-barrel"/>
</dbReference>
<dbReference type="Pfam" id="PF25183">
    <property type="entry name" value="OMP_b-brl_4"/>
    <property type="match status" value="1"/>
</dbReference>
<keyword evidence="6" id="KW-0998">Cell outer membrane</keyword>
<evidence type="ECO:0000256" key="6">
    <source>
        <dbReference type="ARBA" id="ARBA00023237"/>
    </source>
</evidence>
<evidence type="ECO:0000256" key="5">
    <source>
        <dbReference type="ARBA" id="ARBA00023136"/>
    </source>
</evidence>
<proteinExistence type="predicted"/>
<name>A0A7W7ZSX4_9BACT</name>
<evidence type="ECO:0000313" key="10">
    <source>
        <dbReference type="Proteomes" id="UP000584867"/>
    </source>
</evidence>
<keyword evidence="4" id="KW-0812">Transmembrane</keyword>
<dbReference type="SUPFAM" id="SSF49464">
    <property type="entry name" value="Carboxypeptidase regulatory domain-like"/>
    <property type="match status" value="1"/>
</dbReference>
<evidence type="ECO:0000256" key="2">
    <source>
        <dbReference type="ARBA" id="ARBA00022448"/>
    </source>
</evidence>
<dbReference type="GO" id="GO:0044718">
    <property type="term" value="P:siderophore transmembrane transport"/>
    <property type="evidence" value="ECO:0007669"/>
    <property type="project" value="TreeGrafter"/>
</dbReference>
<evidence type="ECO:0000256" key="4">
    <source>
        <dbReference type="ARBA" id="ARBA00022692"/>
    </source>
</evidence>
<dbReference type="EMBL" id="JACHIO010000017">
    <property type="protein sequence ID" value="MBB5065528.1"/>
    <property type="molecule type" value="Genomic_DNA"/>
</dbReference>
<gene>
    <name evidence="9" type="ORF">HDF15_003896</name>
</gene>
<keyword evidence="5" id="KW-0472">Membrane</keyword>